<evidence type="ECO:0000313" key="6">
    <source>
        <dbReference type="EMBL" id="CAI2379317.1"/>
    </source>
</evidence>
<keyword evidence="3" id="KW-0648">Protein biosynthesis</keyword>
<dbReference type="InterPro" id="IPR016024">
    <property type="entry name" value="ARM-type_fold"/>
</dbReference>
<dbReference type="InterPro" id="IPR003890">
    <property type="entry name" value="MIF4G-like_typ-3"/>
</dbReference>
<protein>
    <recommendedName>
        <fullName evidence="5">MIF4G domain-containing protein</fullName>
    </recommendedName>
</protein>
<comment type="caution">
    <text evidence="6">The sequence shown here is derived from an EMBL/GenBank/DDBJ whole genome shotgun (WGS) entry which is preliminary data.</text>
</comment>
<feature type="compositionally biased region" description="Polar residues" evidence="4">
    <location>
        <begin position="239"/>
        <end position="249"/>
    </location>
</feature>
<evidence type="ECO:0000313" key="7">
    <source>
        <dbReference type="Proteomes" id="UP001295684"/>
    </source>
</evidence>
<keyword evidence="2" id="KW-0396">Initiation factor</keyword>
<feature type="compositionally biased region" description="Basic and acidic residues" evidence="4">
    <location>
        <begin position="800"/>
        <end position="817"/>
    </location>
</feature>
<evidence type="ECO:0000256" key="3">
    <source>
        <dbReference type="ARBA" id="ARBA00022917"/>
    </source>
</evidence>
<feature type="compositionally biased region" description="Polar residues" evidence="4">
    <location>
        <begin position="278"/>
        <end position="312"/>
    </location>
</feature>
<accession>A0AAD1XUN7</accession>
<dbReference type="PANTHER" id="PTHR23253:SF9">
    <property type="entry name" value="EUKARYOTIC TRANSLATION INITIATION FACTOR 4 GAMMA 2"/>
    <property type="match status" value="1"/>
</dbReference>
<evidence type="ECO:0000256" key="2">
    <source>
        <dbReference type="ARBA" id="ARBA00022540"/>
    </source>
</evidence>
<feature type="compositionally biased region" description="Polar residues" evidence="4">
    <location>
        <begin position="125"/>
        <end position="169"/>
    </location>
</feature>
<dbReference type="Pfam" id="PF02854">
    <property type="entry name" value="MIF4G"/>
    <property type="match status" value="1"/>
</dbReference>
<evidence type="ECO:0000256" key="4">
    <source>
        <dbReference type="SAM" id="MobiDB-lite"/>
    </source>
</evidence>
<organism evidence="6 7">
    <name type="scientific">Euplotes crassus</name>
    <dbReference type="NCBI Taxonomy" id="5936"/>
    <lineage>
        <taxon>Eukaryota</taxon>
        <taxon>Sar</taxon>
        <taxon>Alveolata</taxon>
        <taxon>Ciliophora</taxon>
        <taxon>Intramacronucleata</taxon>
        <taxon>Spirotrichea</taxon>
        <taxon>Hypotrichia</taxon>
        <taxon>Euplotida</taxon>
        <taxon>Euplotidae</taxon>
        <taxon>Moneuplotes</taxon>
    </lineage>
</organism>
<feature type="region of interest" description="Disordered" evidence="4">
    <location>
        <begin position="124"/>
        <end position="180"/>
    </location>
</feature>
<evidence type="ECO:0000256" key="1">
    <source>
        <dbReference type="ARBA" id="ARBA00005775"/>
    </source>
</evidence>
<proteinExistence type="inferred from homology"/>
<feature type="region of interest" description="Disordered" evidence="4">
    <location>
        <begin position="800"/>
        <end position="822"/>
    </location>
</feature>
<sequence length="1027" mass="117994">MENKLTGSQAKFEPKSQSRVFVPLQKEIQSHSAVIAPAKSSAPVNKHYSNIAEEDYDYHALEDLQMKMLQSPNKSRNLVSGYNKESAMKKTSKEFLPLAQRIAAKKISVTLTELKEVKEEKALLQRSTNLTPQNEQDTNQQKPVDQTIKSGIKTSSVNKCSLKNSSSLRNTRKPIKEIKPFKPKLIKSQKKVAKSSMSLISKEFRIKDKEGKQKEKQIRLSLESPAKPGFSSEEEGLSIKNSTYETPTKQCLIKAKPEEQELYDTIEETRSIEEPEENQYTPETFQTHCPNSESRSSSAQDQGQSPDDASSESTDRNVDEISEEDGDIIFPTEQDSAISEEDKIIFPHSSPKILEEGVVVKSHGDIRMEVNTTVNILISSKKATKKFPMQEFLKLGKSTICNISEQNPSYINKLTLARDKQVRINPEFDQRRGNLRRSNKSNKKDFYNSHISHGFTRNPISEATKEMKDQASSFKLERSRVNRSDIELRAKAVLNKITPDNITRLKEELYTVIKSCSDEEETQKVVKIIFRKATLEEKYTPMYASLVKDLGQRQYEDSSQAESSSSGSKITGLTMAKKSMLKSHIVNECHSCFCEFFTEMDMTGILEEDAEEHVYKYRKRLFGNLMFVAELSKKKLLTIRTTLEILAGLLGKDPKNPELKSNEFTVEGACIFVKRVGPRLDFNVQKSKKSKPLERKPHHDEFDKLMIVFEQFQSKEYNKTRVGYLIKNILEMRSKGWEDRALKEGPKTKKQIQDDHFASLQEQEEPCPKKYSSKKSTKASSSEGFFDDFSAFEDFNPTNLKEKTSVRNSQNEEEKTESSQTQNLDDNILSDRFIGNFSEWVESSIFNFTTYMKPENRCDKHKIVKLLLDKLYDKKEEEILRFPEYFEILFTEKCFTSKDIEAGLTEFFITIPDIEADFPHLADQLSDFLYFIFVEKEMAKFRRVKINIKSEGEDDPDIFVEIYFKIFASLLTKIQTELGNKKLVHYYKKFKLEKTCKALKPYILEKDLFDELSGAGVPSTVIPLIDT</sequence>
<dbReference type="Gene3D" id="1.25.40.180">
    <property type="match status" value="2"/>
</dbReference>
<dbReference type="GO" id="GO:0003743">
    <property type="term" value="F:translation initiation factor activity"/>
    <property type="evidence" value="ECO:0007669"/>
    <property type="project" value="UniProtKB-KW"/>
</dbReference>
<keyword evidence="7" id="KW-1185">Reference proteome</keyword>
<dbReference type="GO" id="GO:0016281">
    <property type="term" value="C:eukaryotic translation initiation factor 4F complex"/>
    <property type="evidence" value="ECO:0007669"/>
    <property type="project" value="TreeGrafter"/>
</dbReference>
<dbReference type="PANTHER" id="PTHR23253">
    <property type="entry name" value="EUKARYOTIC TRANSLATION INITIATION FACTOR 4 GAMMA"/>
    <property type="match status" value="1"/>
</dbReference>
<dbReference type="SMART" id="SM00543">
    <property type="entry name" value="MIF4G"/>
    <property type="match status" value="1"/>
</dbReference>
<feature type="region of interest" description="Disordered" evidence="4">
    <location>
        <begin position="208"/>
        <end position="327"/>
    </location>
</feature>
<dbReference type="Proteomes" id="UP001295684">
    <property type="component" value="Unassembled WGS sequence"/>
</dbReference>
<dbReference type="SUPFAM" id="SSF48371">
    <property type="entry name" value="ARM repeat"/>
    <property type="match status" value="2"/>
</dbReference>
<evidence type="ECO:0000259" key="5">
    <source>
        <dbReference type="SMART" id="SM00543"/>
    </source>
</evidence>
<reference evidence="6" key="1">
    <citation type="submission" date="2023-07" db="EMBL/GenBank/DDBJ databases">
        <authorList>
            <consortium name="AG Swart"/>
            <person name="Singh M."/>
            <person name="Singh A."/>
            <person name="Seah K."/>
            <person name="Emmerich C."/>
        </authorList>
    </citation>
    <scope>NUCLEOTIDE SEQUENCE</scope>
    <source>
        <strain evidence="6">DP1</strain>
    </source>
</reference>
<name>A0AAD1XUN7_EUPCR</name>
<dbReference type="AlphaFoldDB" id="A0AAD1XUN7"/>
<feature type="compositionally biased region" description="Basic and acidic residues" evidence="4">
    <location>
        <begin position="208"/>
        <end position="218"/>
    </location>
</feature>
<feature type="domain" description="MIF4G" evidence="5">
    <location>
        <begin position="487"/>
        <end position="736"/>
    </location>
</feature>
<dbReference type="GO" id="GO:0003729">
    <property type="term" value="F:mRNA binding"/>
    <property type="evidence" value="ECO:0007669"/>
    <property type="project" value="TreeGrafter"/>
</dbReference>
<dbReference type="EMBL" id="CAMPGE010021147">
    <property type="protein sequence ID" value="CAI2379317.1"/>
    <property type="molecule type" value="Genomic_DNA"/>
</dbReference>
<gene>
    <name evidence="6" type="ORF">ECRASSUSDP1_LOCUS20726</name>
</gene>
<comment type="similarity">
    <text evidence="1">Belongs to the eukaryotic initiation factor 4G family.</text>
</comment>